<feature type="domain" description="Peptidase A2" evidence="2">
    <location>
        <begin position="73"/>
        <end position="152"/>
    </location>
</feature>
<keyword evidence="4" id="KW-1185">Reference proteome</keyword>
<dbReference type="Proteomes" id="UP001589906">
    <property type="component" value="Unassembled WGS sequence"/>
</dbReference>
<comment type="caution">
    <text evidence="3">The sequence shown here is derived from an EMBL/GenBank/DDBJ whole genome shotgun (WGS) entry which is preliminary data.</text>
</comment>
<dbReference type="GO" id="GO:0006508">
    <property type="term" value="P:proteolysis"/>
    <property type="evidence" value="ECO:0007669"/>
    <property type="project" value="UniProtKB-KW"/>
</dbReference>
<dbReference type="PROSITE" id="PS50175">
    <property type="entry name" value="ASP_PROT_RETROV"/>
    <property type="match status" value="1"/>
</dbReference>
<evidence type="ECO:0000313" key="3">
    <source>
        <dbReference type="EMBL" id="MFC0634920.1"/>
    </source>
</evidence>
<keyword evidence="1 3" id="KW-0378">Hydrolase</keyword>
<dbReference type="PROSITE" id="PS00141">
    <property type="entry name" value="ASP_PROTEASE"/>
    <property type="match status" value="1"/>
</dbReference>
<evidence type="ECO:0000259" key="2">
    <source>
        <dbReference type="PROSITE" id="PS50175"/>
    </source>
</evidence>
<evidence type="ECO:0000313" key="4">
    <source>
        <dbReference type="Proteomes" id="UP001589906"/>
    </source>
</evidence>
<evidence type="ECO:0000256" key="1">
    <source>
        <dbReference type="ARBA" id="ARBA00022801"/>
    </source>
</evidence>
<proteinExistence type="predicted"/>
<dbReference type="NCBIfam" id="TIGR02281">
    <property type="entry name" value="clan_AA_DTGA"/>
    <property type="match status" value="1"/>
</dbReference>
<reference evidence="3 4" key="1">
    <citation type="submission" date="2024-09" db="EMBL/GenBank/DDBJ databases">
        <authorList>
            <person name="Sun Q."/>
            <person name="Mori K."/>
        </authorList>
    </citation>
    <scope>NUCLEOTIDE SEQUENCE [LARGE SCALE GENOMIC DNA]</scope>
    <source>
        <strain evidence="3 4">NCAIM B.02621</strain>
    </source>
</reference>
<keyword evidence="3" id="KW-0645">Protease</keyword>
<dbReference type="Gene3D" id="2.40.70.10">
    <property type="entry name" value="Acid Proteases"/>
    <property type="match status" value="1"/>
</dbReference>
<dbReference type="InterPro" id="IPR001969">
    <property type="entry name" value="Aspartic_peptidase_AS"/>
</dbReference>
<organism evidence="3 4">
    <name type="scientific">Brevundimonas balnearis</name>
    <dbReference type="NCBI Taxonomy" id="1572858"/>
    <lineage>
        <taxon>Bacteria</taxon>
        <taxon>Pseudomonadati</taxon>
        <taxon>Pseudomonadota</taxon>
        <taxon>Alphaproteobacteria</taxon>
        <taxon>Caulobacterales</taxon>
        <taxon>Caulobacteraceae</taxon>
        <taxon>Brevundimonas</taxon>
    </lineage>
</organism>
<dbReference type="InterPro" id="IPR001995">
    <property type="entry name" value="Peptidase_A2_cat"/>
</dbReference>
<protein>
    <submittedName>
        <fullName evidence="3">TIGR02281 family clan AA aspartic protease</fullName>
        <ecNumber evidence="3">3.4.23.-</ecNumber>
    </submittedName>
</protein>
<dbReference type="InterPro" id="IPR021109">
    <property type="entry name" value="Peptidase_aspartic_dom_sf"/>
</dbReference>
<dbReference type="InterPro" id="IPR034122">
    <property type="entry name" value="Retropepsin-like_bacterial"/>
</dbReference>
<dbReference type="CDD" id="cd05483">
    <property type="entry name" value="retropepsin_like_bacteria"/>
    <property type="match status" value="1"/>
</dbReference>
<name>A0ABV6R5K5_9CAUL</name>
<dbReference type="EMBL" id="JBHLSW010000015">
    <property type="protein sequence ID" value="MFC0634920.1"/>
    <property type="molecule type" value="Genomic_DNA"/>
</dbReference>
<dbReference type="SUPFAM" id="SSF50630">
    <property type="entry name" value="Acid proteases"/>
    <property type="match status" value="1"/>
</dbReference>
<dbReference type="GO" id="GO:0008233">
    <property type="term" value="F:peptidase activity"/>
    <property type="evidence" value="ECO:0007669"/>
    <property type="project" value="UniProtKB-KW"/>
</dbReference>
<dbReference type="EC" id="3.4.23.-" evidence="3"/>
<gene>
    <name evidence="3" type="ORF">ACFFGE_13650</name>
</gene>
<accession>A0ABV6R5K5</accession>
<sequence>MSRSHRQPVIVIAAATVSALLCAGWIQRLERGVELSPPVVADAAIPTPAGAAQVTKAADGHFWAQARIDGRAVKVLVDTGASVVALTPEDAARLGLRPSPDEFRHSVQTANGQTLAAAVTLDEVRIGSARVEHVEALIVRDGLPYSLLGMSYLGRLSAFEARSGSLILRP</sequence>
<dbReference type="InterPro" id="IPR011969">
    <property type="entry name" value="Clan_AA_Asp_peptidase_C"/>
</dbReference>
<dbReference type="RefSeq" id="WP_376837009.1">
    <property type="nucleotide sequence ID" value="NZ_JBHLSW010000015.1"/>
</dbReference>
<dbReference type="Pfam" id="PF13975">
    <property type="entry name" value="gag-asp_proteas"/>
    <property type="match status" value="1"/>
</dbReference>